<name>A0A2S9T7F9_9BACT</name>
<comment type="similarity">
    <text evidence="1">Belongs to the UDP-N-acetylglucosamine 2-epimerase family.</text>
</comment>
<evidence type="ECO:0000313" key="4">
    <source>
        <dbReference type="Proteomes" id="UP000239151"/>
    </source>
</evidence>
<protein>
    <recommendedName>
        <fullName evidence="2">UDP-N-acetylglucosamine 2-epimerase domain-containing protein</fullName>
    </recommendedName>
</protein>
<keyword evidence="1" id="KW-0413">Isomerase</keyword>
<dbReference type="Proteomes" id="UP000239151">
    <property type="component" value="Unassembled WGS sequence"/>
</dbReference>
<gene>
    <name evidence="3" type="ORF">CJ670_09820</name>
</gene>
<dbReference type="Gene3D" id="3.40.50.2000">
    <property type="entry name" value="Glycogen Phosphorylase B"/>
    <property type="match status" value="1"/>
</dbReference>
<dbReference type="InterPro" id="IPR003331">
    <property type="entry name" value="UDP_GlcNAc_Epimerase_2_dom"/>
</dbReference>
<evidence type="ECO:0000259" key="2">
    <source>
        <dbReference type="Pfam" id="PF02350"/>
    </source>
</evidence>
<dbReference type="Pfam" id="PF02350">
    <property type="entry name" value="Epimerase_2"/>
    <property type="match status" value="1"/>
</dbReference>
<sequence length="141" mass="15966">MKTICVIINSIEEWVFLKSTIFEFSQNKKIDLKIVATGKLLSPDYGLLYENIEKEIKIDKKIEMYPKLDTSVSNANSLSLAIMGFANYFNEVKPYKIIISGNSYSILGACISALISKIEIENIQSDKLLESTIPNQFLNLF</sequence>
<dbReference type="GO" id="GO:0016853">
    <property type="term" value="F:isomerase activity"/>
    <property type="evidence" value="ECO:0007669"/>
    <property type="project" value="UniProtKB-KW"/>
</dbReference>
<reference evidence="3 4" key="1">
    <citation type="submission" date="2017-09" db="EMBL/GenBank/DDBJ databases">
        <title>Reassesment of A. cryaerophilus.</title>
        <authorList>
            <person name="Perez-Cataluna A."/>
            <person name="Collado L."/>
            <person name="Salgado O."/>
            <person name="Lefinanco V."/>
            <person name="Figueras M.J."/>
        </authorList>
    </citation>
    <scope>NUCLEOTIDE SEQUENCE [LARGE SCALE GENOMIC DNA]</scope>
    <source>
        <strain evidence="3 4">LMG 9065</strain>
    </source>
</reference>
<dbReference type="SUPFAM" id="SSF53756">
    <property type="entry name" value="UDP-Glycosyltransferase/glycogen phosphorylase"/>
    <property type="match status" value="1"/>
</dbReference>
<proteinExistence type="inferred from homology"/>
<evidence type="ECO:0000256" key="1">
    <source>
        <dbReference type="RuleBase" id="RU003513"/>
    </source>
</evidence>
<dbReference type="AlphaFoldDB" id="A0A2S9T7F9"/>
<comment type="caution">
    <text evidence="3">The sequence shown here is derived from an EMBL/GenBank/DDBJ whole genome shotgun (WGS) entry which is preliminary data.</text>
</comment>
<feature type="domain" description="UDP-N-acetylglucosamine 2-epimerase" evidence="2">
    <location>
        <begin position="24"/>
        <end position="120"/>
    </location>
</feature>
<dbReference type="EMBL" id="NXGI01000046">
    <property type="protein sequence ID" value="PRM94739.1"/>
    <property type="molecule type" value="Genomic_DNA"/>
</dbReference>
<organism evidence="3 4">
    <name type="scientific">Aliarcobacter cryaerophilus</name>
    <dbReference type="NCBI Taxonomy" id="28198"/>
    <lineage>
        <taxon>Bacteria</taxon>
        <taxon>Pseudomonadati</taxon>
        <taxon>Campylobacterota</taxon>
        <taxon>Epsilonproteobacteria</taxon>
        <taxon>Campylobacterales</taxon>
        <taxon>Arcobacteraceae</taxon>
        <taxon>Aliarcobacter</taxon>
    </lineage>
</organism>
<accession>A0A2S9T7F9</accession>
<evidence type="ECO:0000313" key="3">
    <source>
        <dbReference type="EMBL" id="PRM94739.1"/>
    </source>
</evidence>